<dbReference type="CDD" id="cd17926">
    <property type="entry name" value="DEXHc_RE"/>
    <property type="match status" value="1"/>
</dbReference>
<dbReference type="EMBL" id="KY322437">
    <property type="protein sequence ID" value="AUF82352.1"/>
    <property type="molecule type" value="Genomic_DNA"/>
</dbReference>
<evidence type="ECO:0000256" key="2">
    <source>
        <dbReference type="ARBA" id="ARBA00022801"/>
    </source>
</evidence>
<protein>
    <submittedName>
        <fullName evidence="6">Putative VV A18-like helicase</fullName>
    </submittedName>
</protein>
<evidence type="ECO:0000313" key="7">
    <source>
        <dbReference type="Proteomes" id="UP000244773"/>
    </source>
</evidence>
<dbReference type="GO" id="GO:0003677">
    <property type="term" value="F:DNA binding"/>
    <property type="evidence" value="ECO:0007669"/>
    <property type="project" value="InterPro"/>
</dbReference>
<evidence type="ECO:0000256" key="3">
    <source>
        <dbReference type="ARBA" id="ARBA00022806"/>
    </source>
</evidence>
<dbReference type="Pfam" id="PF00271">
    <property type="entry name" value="Helicase_C"/>
    <property type="match status" value="1"/>
</dbReference>
<dbReference type="PANTHER" id="PTHR47396:SF1">
    <property type="entry name" value="ATP-DEPENDENT HELICASE IRC3-RELATED"/>
    <property type="match status" value="1"/>
</dbReference>
<dbReference type="PANTHER" id="PTHR47396">
    <property type="entry name" value="TYPE I RESTRICTION ENZYME ECOKI R PROTEIN"/>
    <property type="match status" value="1"/>
</dbReference>
<dbReference type="GO" id="GO:0005524">
    <property type="term" value="F:ATP binding"/>
    <property type="evidence" value="ECO:0007669"/>
    <property type="project" value="UniProtKB-KW"/>
</dbReference>
<organism evidence="6">
    <name type="scientific">Tetraselmis virus 1</name>
    <dbReference type="NCBI Taxonomy" id="2060617"/>
    <lineage>
        <taxon>Viruses</taxon>
        <taxon>Varidnaviria</taxon>
        <taxon>Bamfordvirae</taxon>
        <taxon>Nucleocytoviricota</taxon>
        <taxon>Megaviricetes</taxon>
        <taxon>Imitervirales</taxon>
        <taxon>Allomimiviridae</taxon>
        <taxon>Oceanusvirus</taxon>
        <taxon>Oceanusvirus kaneohense</taxon>
    </lineage>
</organism>
<dbReference type="Proteomes" id="UP000244773">
    <property type="component" value="Segment"/>
</dbReference>
<keyword evidence="7" id="KW-1185">Reference proteome</keyword>
<dbReference type="SMART" id="SM00487">
    <property type="entry name" value="DEXDc"/>
    <property type="match status" value="1"/>
</dbReference>
<feature type="domain" description="Helicase ATP-binding" evidence="5">
    <location>
        <begin position="121"/>
        <end position="270"/>
    </location>
</feature>
<sequence>MNSKKAKLQPPESLGGDAQTFLSNRGYGILKESVSPECVTMLKKYMTVSPTVNPMLSNAPPVKFPVYLESKQKLYMPKYLGLSLYGKPGTDKIDEGEELQCSFSGTLRDTQQAPVQAFLDAAKNPEKRGGIINMACAAGKTVMAIYIAGALGRKTMVIVHKEFLLNQWIERIEQFMPDARIGKIQGPVFDVENKDIVIAMLQTLAIKNFDSDAFDGFGTVIVDECHHTSAEVFSRALHRVNFRYSLGLSATVQRKDGLSHVFQWFLGGICYKTKRPKETVEVHTKKFDSCDPRYREELFMFGNKINMAKMISNVCGFKQRTGYIANLIIDTLREREGSKVLVLSERRTHLVDLEKAINELTSDYSTGFYVGGLKKEELKASEEKTIVFGTFAMAAEGMDIPALDTLILASPKSDIEQPVGRILRVRASERTRVPRVIDIVDDFSVFSAQAAKRKRYYKKCGYTIT</sequence>
<keyword evidence="3 6" id="KW-0347">Helicase</keyword>
<dbReference type="PROSITE" id="PS51192">
    <property type="entry name" value="HELICASE_ATP_BIND_1"/>
    <property type="match status" value="1"/>
</dbReference>
<evidence type="ECO:0000313" key="6">
    <source>
        <dbReference type="EMBL" id="AUF82352.1"/>
    </source>
</evidence>
<accession>A0A2P0VN62</accession>
<name>A0A2P0VN62_9VIRU</name>
<dbReference type="SUPFAM" id="SSF52540">
    <property type="entry name" value="P-loop containing nucleoside triphosphate hydrolases"/>
    <property type="match status" value="2"/>
</dbReference>
<dbReference type="Pfam" id="PF04851">
    <property type="entry name" value="ResIII"/>
    <property type="match status" value="1"/>
</dbReference>
<evidence type="ECO:0000259" key="5">
    <source>
        <dbReference type="PROSITE" id="PS51192"/>
    </source>
</evidence>
<dbReference type="InterPro" id="IPR027417">
    <property type="entry name" value="P-loop_NTPase"/>
</dbReference>
<dbReference type="Gene3D" id="3.40.50.300">
    <property type="entry name" value="P-loop containing nucleotide triphosphate hydrolases"/>
    <property type="match status" value="2"/>
</dbReference>
<evidence type="ECO:0000256" key="1">
    <source>
        <dbReference type="ARBA" id="ARBA00022741"/>
    </source>
</evidence>
<dbReference type="InterPro" id="IPR014001">
    <property type="entry name" value="Helicase_ATP-bd"/>
</dbReference>
<keyword evidence="2" id="KW-0378">Hydrolase</keyword>
<dbReference type="GO" id="GO:0016787">
    <property type="term" value="F:hydrolase activity"/>
    <property type="evidence" value="ECO:0007669"/>
    <property type="project" value="UniProtKB-KW"/>
</dbReference>
<dbReference type="InterPro" id="IPR001650">
    <property type="entry name" value="Helicase_C-like"/>
</dbReference>
<proteinExistence type="predicted"/>
<reference evidence="6" key="1">
    <citation type="journal article" date="2018" name="Virology">
        <title>A giant virus infecting green algae encodes key fermentation genes.</title>
        <authorList>
            <person name="Schvarcz C.R."/>
            <person name="Steward G.F."/>
        </authorList>
    </citation>
    <scope>NUCLEOTIDE SEQUENCE [LARGE SCALE GENOMIC DNA]</scope>
</reference>
<dbReference type="GO" id="GO:0004386">
    <property type="term" value="F:helicase activity"/>
    <property type="evidence" value="ECO:0007669"/>
    <property type="project" value="UniProtKB-KW"/>
</dbReference>
<keyword evidence="1" id="KW-0547">Nucleotide-binding</keyword>
<gene>
    <name evidence="6" type="ORF">TetV_260</name>
</gene>
<evidence type="ECO:0000256" key="4">
    <source>
        <dbReference type="ARBA" id="ARBA00022840"/>
    </source>
</evidence>
<dbReference type="InterPro" id="IPR006935">
    <property type="entry name" value="Helicase/UvrB_N"/>
</dbReference>
<dbReference type="InterPro" id="IPR050742">
    <property type="entry name" value="Helicase_Restrict-Modif_Enz"/>
</dbReference>
<keyword evidence="4" id="KW-0067">ATP-binding</keyword>